<dbReference type="Gene3D" id="2.30.30.760">
    <property type="match status" value="1"/>
</dbReference>
<evidence type="ECO:0000256" key="1">
    <source>
        <dbReference type="ARBA" id="ARBA00004418"/>
    </source>
</evidence>
<comment type="function">
    <text evidence="4">Involved in the assembly process of the P-ring formation. It may associate with FlgF on the rod constituting a structure essential for the P-ring assembly or may act as a modulator protein for the P-ring assembly.</text>
</comment>
<dbReference type="SMART" id="SM00858">
    <property type="entry name" value="SAF"/>
    <property type="match status" value="1"/>
</dbReference>
<keyword evidence="6" id="KW-0966">Cell projection</keyword>
<dbReference type="InterPro" id="IPR017585">
    <property type="entry name" value="SAF_FlgA"/>
</dbReference>
<name>A0A2S8S8J0_9RHOB</name>
<dbReference type="InterPro" id="IPR013974">
    <property type="entry name" value="SAF"/>
</dbReference>
<dbReference type="RefSeq" id="WP_105514544.1">
    <property type="nucleotide sequence ID" value="NZ_PVEP01000003.1"/>
</dbReference>
<feature type="chain" id="PRO_5015373572" description="Flagella basal body P-ring formation protein FlgA" evidence="4">
    <location>
        <begin position="18"/>
        <end position="140"/>
    </location>
</feature>
<keyword evidence="4" id="KW-1005">Bacterial flagellum biogenesis</keyword>
<comment type="similarity">
    <text evidence="4">Belongs to the FlgA family.</text>
</comment>
<comment type="subcellular location">
    <subcellularLocation>
        <location evidence="1 4">Periplasm</location>
    </subcellularLocation>
</comment>
<evidence type="ECO:0000256" key="3">
    <source>
        <dbReference type="ARBA" id="ARBA00022764"/>
    </source>
</evidence>
<comment type="caution">
    <text evidence="6">The sequence shown here is derived from an EMBL/GenBank/DDBJ whole genome shotgun (WGS) entry which is preliminary data.</text>
</comment>
<keyword evidence="3 4" id="KW-0574">Periplasm</keyword>
<dbReference type="GO" id="GO:0044780">
    <property type="term" value="P:bacterial-type flagellum assembly"/>
    <property type="evidence" value="ECO:0007669"/>
    <property type="project" value="InterPro"/>
</dbReference>
<keyword evidence="6" id="KW-0282">Flagellum</keyword>
<evidence type="ECO:0000256" key="2">
    <source>
        <dbReference type="ARBA" id="ARBA00022729"/>
    </source>
</evidence>
<evidence type="ECO:0000313" key="6">
    <source>
        <dbReference type="EMBL" id="PQV57112.1"/>
    </source>
</evidence>
<feature type="domain" description="SAF" evidence="5">
    <location>
        <begin position="17"/>
        <end position="75"/>
    </location>
</feature>
<evidence type="ECO:0000313" key="7">
    <source>
        <dbReference type="Proteomes" id="UP000238338"/>
    </source>
</evidence>
<keyword evidence="2 4" id="KW-0732">Signal</keyword>
<dbReference type="InterPro" id="IPR039246">
    <property type="entry name" value="Flagellar_FlgA"/>
</dbReference>
<dbReference type="AlphaFoldDB" id="A0A2S8S8J0"/>
<dbReference type="Proteomes" id="UP000238338">
    <property type="component" value="Unassembled WGS sequence"/>
</dbReference>
<evidence type="ECO:0000259" key="5">
    <source>
        <dbReference type="SMART" id="SM00858"/>
    </source>
</evidence>
<proteinExistence type="inferred from homology"/>
<sequence>MLRVVLPLLLFANAAGADTVFAVRNLPAQTIIGPADVFVQDLDVPGAEARLDDVIGREARTTIYKDRPVLVASIGAPTIVQRNQVVPLLFSAGALVISAEGRALDRGGAGDDIRIMNTTSRTTIRGTVLADGSVMVGSAR</sequence>
<keyword evidence="7" id="KW-1185">Reference proteome</keyword>
<accession>A0A2S8S8J0</accession>
<dbReference type="NCBIfam" id="TIGR03170">
    <property type="entry name" value="flgA_cterm"/>
    <property type="match status" value="1"/>
</dbReference>
<keyword evidence="6" id="KW-0969">Cilium</keyword>
<dbReference type="CDD" id="cd11614">
    <property type="entry name" value="SAF_CpaB_FlgA_like"/>
    <property type="match status" value="1"/>
</dbReference>
<feature type="signal peptide" evidence="4">
    <location>
        <begin position="1"/>
        <end position="17"/>
    </location>
</feature>
<organism evidence="6 7">
    <name type="scientific">Albidovulum denitrificans</name>
    <dbReference type="NCBI Taxonomy" id="404881"/>
    <lineage>
        <taxon>Bacteria</taxon>
        <taxon>Pseudomonadati</taxon>
        <taxon>Pseudomonadota</taxon>
        <taxon>Alphaproteobacteria</taxon>
        <taxon>Rhodobacterales</taxon>
        <taxon>Paracoccaceae</taxon>
        <taxon>Albidovulum</taxon>
    </lineage>
</organism>
<dbReference type="GO" id="GO:0042597">
    <property type="term" value="C:periplasmic space"/>
    <property type="evidence" value="ECO:0007669"/>
    <property type="project" value="UniProtKB-SubCell"/>
</dbReference>
<evidence type="ECO:0000256" key="4">
    <source>
        <dbReference type="RuleBase" id="RU362063"/>
    </source>
</evidence>
<dbReference type="PANTHER" id="PTHR36307:SF1">
    <property type="entry name" value="FLAGELLA BASAL BODY P-RING FORMATION PROTEIN FLGA"/>
    <property type="match status" value="1"/>
</dbReference>
<dbReference type="OrthoDB" id="7619725at2"/>
<gene>
    <name evidence="6" type="ORF">LX70_01971</name>
</gene>
<dbReference type="Pfam" id="PF13144">
    <property type="entry name" value="ChapFlgA"/>
    <property type="match status" value="1"/>
</dbReference>
<dbReference type="PANTHER" id="PTHR36307">
    <property type="entry name" value="FLAGELLA BASAL BODY P-RING FORMATION PROTEIN FLGA"/>
    <property type="match status" value="1"/>
</dbReference>
<dbReference type="EMBL" id="PVEP01000003">
    <property type="protein sequence ID" value="PQV57112.1"/>
    <property type="molecule type" value="Genomic_DNA"/>
</dbReference>
<reference evidence="6 7" key="1">
    <citation type="submission" date="2018-02" db="EMBL/GenBank/DDBJ databases">
        <title>Genomic Encyclopedia of Archaeal and Bacterial Type Strains, Phase II (KMG-II): from individual species to whole genera.</title>
        <authorList>
            <person name="Goeker M."/>
        </authorList>
    </citation>
    <scope>NUCLEOTIDE SEQUENCE [LARGE SCALE GENOMIC DNA]</scope>
    <source>
        <strain evidence="6 7">DSM 18921</strain>
    </source>
</reference>
<protein>
    <recommendedName>
        <fullName evidence="4">Flagella basal body P-ring formation protein FlgA</fullName>
    </recommendedName>
</protein>